<dbReference type="PANTHER" id="PTHR11601:SF34">
    <property type="entry name" value="CYSTEINE DESULFURASE"/>
    <property type="match status" value="1"/>
</dbReference>
<dbReference type="GO" id="GO:0044571">
    <property type="term" value="P:[2Fe-2S] cluster assembly"/>
    <property type="evidence" value="ECO:0007669"/>
    <property type="project" value="InterPro"/>
</dbReference>
<evidence type="ECO:0000313" key="12">
    <source>
        <dbReference type="EMBL" id="MPL86466.1"/>
    </source>
</evidence>
<feature type="domain" description="Aminotransferase class V" evidence="11">
    <location>
        <begin position="6"/>
        <end position="366"/>
    </location>
</feature>
<dbReference type="Gene3D" id="1.10.260.50">
    <property type="match status" value="1"/>
</dbReference>
<keyword evidence="8" id="KW-0663">Pyridoxal phosphate</keyword>
<evidence type="ECO:0000256" key="3">
    <source>
        <dbReference type="ARBA" id="ARBA00011738"/>
    </source>
</evidence>
<proteinExistence type="inferred from homology"/>
<comment type="cofactor">
    <cofactor evidence="1">
        <name>pyridoxal 5'-phosphate</name>
        <dbReference type="ChEBI" id="CHEBI:597326"/>
    </cofactor>
</comment>
<dbReference type="GO" id="GO:0030170">
    <property type="term" value="F:pyridoxal phosphate binding"/>
    <property type="evidence" value="ECO:0007669"/>
    <property type="project" value="InterPro"/>
</dbReference>
<dbReference type="InterPro" id="IPR015424">
    <property type="entry name" value="PyrdxlP-dep_Trfase"/>
</dbReference>
<dbReference type="PANTHER" id="PTHR11601">
    <property type="entry name" value="CYSTEINE DESULFURYLASE FAMILY MEMBER"/>
    <property type="match status" value="1"/>
</dbReference>
<dbReference type="GO" id="GO:0006520">
    <property type="term" value="P:amino acid metabolic process"/>
    <property type="evidence" value="ECO:0007669"/>
    <property type="project" value="InterPro"/>
</dbReference>
<dbReference type="InterPro" id="IPR015422">
    <property type="entry name" value="PyrdxlP-dep_Trfase_small"/>
</dbReference>
<dbReference type="InterPro" id="IPR000192">
    <property type="entry name" value="Aminotrans_V_dom"/>
</dbReference>
<sequence>MDKKIIYMDHAATTYTAKEVVEAMLPYFSDEFGNPSSVYSIGQSNKKVLDHARKQVASAINAQPEEIFFTNGGTEADNWALKGAAFANERKGKHIITTAIEHHAVIHSCEWLASRGFEITYLPVDKYGMVSPESVEKAVRPDTILISVMYANNEVGTLQPIAEIGAIARKHGIYFHTDAVQAVGHVPIDVVSENIDLLSLSGHKFYGPKGIGALYIRKGTRIQSFIHGGAQEKKRRAGTENVPGIAGLGAAVERAVTHLPEEMNRLTALRDELTRELLKIPATHLNGHPTKRLPNNTNIIFEYIEGESILLLLNMKGICASTGSACNSASLEPSHVLTAMGIPHEIAHGSIRLTIGERTTAEDVKIVTAALKETVEKLRAMSPLTPKELKNVQ</sequence>
<dbReference type="NCBIfam" id="NF002806">
    <property type="entry name" value="PRK02948.1"/>
    <property type="match status" value="1"/>
</dbReference>
<dbReference type="InterPro" id="IPR017772">
    <property type="entry name" value="Cys_deSase_NifS_bac/arc"/>
</dbReference>
<evidence type="ECO:0000256" key="7">
    <source>
        <dbReference type="ARBA" id="ARBA00022723"/>
    </source>
</evidence>
<dbReference type="PROSITE" id="PS00595">
    <property type="entry name" value="AA_TRANSFER_CLASS_5"/>
    <property type="match status" value="1"/>
</dbReference>
<dbReference type="Gene3D" id="3.40.640.10">
    <property type="entry name" value="Type I PLP-dependent aspartate aminotransferase-like (Major domain)"/>
    <property type="match status" value="1"/>
</dbReference>
<dbReference type="GO" id="GO:1990221">
    <property type="term" value="C:L-cysteine desulfurase complex"/>
    <property type="evidence" value="ECO:0007669"/>
    <property type="project" value="UniProtKB-ARBA"/>
</dbReference>
<reference evidence="12" key="1">
    <citation type="submission" date="2019-08" db="EMBL/GenBank/DDBJ databases">
        <authorList>
            <person name="Kucharzyk K."/>
            <person name="Murdoch R.W."/>
            <person name="Higgins S."/>
            <person name="Loffler F."/>
        </authorList>
    </citation>
    <scope>NUCLEOTIDE SEQUENCE</scope>
</reference>
<dbReference type="AlphaFoldDB" id="A0A644V551"/>
<evidence type="ECO:0000256" key="1">
    <source>
        <dbReference type="ARBA" id="ARBA00001933"/>
    </source>
</evidence>
<evidence type="ECO:0000256" key="9">
    <source>
        <dbReference type="ARBA" id="ARBA00023004"/>
    </source>
</evidence>
<evidence type="ECO:0000259" key="11">
    <source>
        <dbReference type="Pfam" id="PF00266"/>
    </source>
</evidence>
<accession>A0A644V551</accession>
<dbReference type="NCBIfam" id="TIGR03402">
    <property type="entry name" value="FeS_nifS"/>
    <property type="match status" value="1"/>
</dbReference>
<evidence type="ECO:0000256" key="4">
    <source>
        <dbReference type="ARBA" id="ARBA00012239"/>
    </source>
</evidence>
<comment type="caution">
    <text evidence="12">The sequence shown here is derived from an EMBL/GenBank/DDBJ whole genome shotgun (WGS) entry which is preliminary data.</text>
</comment>
<organism evidence="12">
    <name type="scientific">bioreactor metagenome</name>
    <dbReference type="NCBI Taxonomy" id="1076179"/>
    <lineage>
        <taxon>unclassified sequences</taxon>
        <taxon>metagenomes</taxon>
        <taxon>ecological metagenomes</taxon>
    </lineage>
</organism>
<dbReference type="InterPro" id="IPR016454">
    <property type="entry name" value="Cysteine_dSase"/>
</dbReference>
<dbReference type="HAMAP" id="MF_00331">
    <property type="entry name" value="Cys_desulf_IscS"/>
    <property type="match status" value="1"/>
</dbReference>
<comment type="similarity">
    <text evidence="2">Belongs to the class-V pyridoxal-phosphate-dependent aminotransferase family. NifS/IscS subfamily.</text>
</comment>
<dbReference type="InterPro" id="IPR015421">
    <property type="entry name" value="PyrdxlP-dep_Trfase_major"/>
</dbReference>
<name>A0A644V551_9ZZZZ</name>
<comment type="subunit">
    <text evidence="3">Homodimer.</text>
</comment>
<keyword evidence="10" id="KW-0411">Iron-sulfur</keyword>
<evidence type="ECO:0000256" key="2">
    <source>
        <dbReference type="ARBA" id="ARBA00006490"/>
    </source>
</evidence>
<keyword evidence="6 12" id="KW-0808">Transferase</keyword>
<dbReference type="EMBL" id="VSSQ01000222">
    <property type="protein sequence ID" value="MPL86466.1"/>
    <property type="molecule type" value="Genomic_DNA"/>
</dbReference>
<dbReference type="GO" id="GO:0046872">
    <property type="term" value="F:metal ion binding"/>
    <property type="evidence" value="ECO:0007669"/>
    <property type="project" value="UniProtKB-KW"/>
</dbReference>
<dbReference type="Gene3D" id="3.90.1150.10">
    <property type="entry name" value="Aspartate Aminotransferase, domain 1"/>
    <property type="match status" value="1"/>
</dbReference>
<keyword evidence="7" id="KW-0479">Metal-binding</keyword>
<dbReference type="GO" id="GO:0051536">
    <property type="term" value="F:iron-sulfur cluster binding"/>
    <property type="evidence" value="ECO:0007669"/>
    <property type="project" value="UniProtKB-KW"/>
</dbReference>
<dbReference type="PIRSF" id="PIRSF005572">
    <property type="entry name" value="NifS"/>
    <property type="match status" value="1"/>
</dbReference>
<evidence type="ECO:0000256" key="6">
    <source>
        <dbReference type="ARBA" id="ARBA00022679"/>
    </source>
</evidence>
<dbReference type="FunFam" id="3.40.640.10:FF:000084">
    <property type="entry name" value="IscS-like cysteine desulfurase"/>
    <property type="match status" value="1"/>
</dbReference>
<protein>
    <recommendedName>
        <fullName evidence="4">cysteine desulfurase</fullName>
        <ecNumber evidence="4">2.8.1.7</ecNumber>
    </recommendedName>
</protein>
<evidence type="ECO:0000256" key="10">
    <source>
        <dbReference type="ARBA" id="ARBA00023014"/>
    </source>
</evidence>
<keyword evidence="5" id="KW-0963">Cytoplasm</keyword>
<dbReference type="Pfam" id="PF00266">
    <property type="entry name" value="Aminotran_5"/>
    <property type="match status" value="1"/>
</dbReference>
<evidence type="ECO:0000256" key="8">
    <source>
        <dbReference type="ARBA" id="ARBA00022898"/>
    </source>
</evidence>
<evidence type="ECO:0000256" key="5">
    <source>
        <dbReference type="ARBA" id="ARBA00022490"/>
    </source>
</evidence>
<keyword evidence="9" id="KW-0408">Iron</keyword>
<dbReference type="EC" id="2.8.1.7" evidence="4"/>
<dbReference type="SUPFAM" id="SSF53383">
    <property type="entry name" value="PLP-dependent transferases"/>
    <property type="match status" value="1"/>
</dbReference>
<dbReference type="InterPro" id="IPR020578">
    <property type="entry name" value="Aminotrans_V_PyrdxlP_BS"/>
</dbReference>
<gene>
    <name evidence="12" type="primary">iscS_11</name>
    <name evidence="12" type="ORF">SDC9_32446</name>
</gene>
<dbReference type="InterPro" id="IPR010240">
    <property type="entry name" value="Cys_deSase_IscS"/>
</dbReference>
<dbReference type="GO" id="GO:0031071">
    <property type="term" value="F:cysteine desulfurase activity"/>
    <property type="evidence" value="ECO:0007669"/>
    <property type="project" value="UniProtKB-EC"/>
</dbReference>